<reference evidence="8 9" key="1">
    <citation type="submission" date="2018-06" db="EMBL/GenBank/DDBJ databases">
        <authorList>
            <consortium name="Pathogen Informatics"/>
            <person name="Doyle S."/>
        </authorList>
    </citation>
    <scope>NUCLEOTIDE SEQUENCE [LARGE SCALE GENOMIC DNA]</scope>
    <source>
        <strain evidence="8 9">NCTC12858</strain>
    </source>
</reference>
<comment type="subcellular location">
    <subcellularLocation>
        <location evidence="1">Cell inner membrane</location>
    </subcellularLocation>
</comment>
<evidence type="ECO:0000256" key="7">
    <source>
        <dbReference type="SAM" id="Phobius"/>
    </source>
</evidence>
<gene>
    <name evidence="8" type="primary">htrB</name>
    <name evidence="8" type="ORF">NCTC12858_00306</name>
</gene>
<keyword evidence="3" id="KW-0997">Cell inner membrane</keyword>
<dbReference type="GO" id="GO:0016746">
    <property type="term" value="F:acyltransferase activity"/>
    <property type="evidence" value="ECO:0007669"/>
    <property type="project" value="UniProtKB-KW"/>
</dbReference>
<dbReference type="KEGG" id="pcre:NCTC12858_00306"/>
<dbReference type="Pfam" id="PF03279">
    <property type="entry name" value="Lip_A_acyltrans"/>
    <property type="match status" value="1"/>
</dbReference>
<sequence>MSIGYWLAYAPAKLLGYLPLSVLLLIADGIAKIGYHLLRYRRKVVRENLCQAFPEKSEKEIIAYEKRFYSHFLRQLFESFKLLTFSKEEAARHISFSGIDIIDELREEGCPVVFLMMGHYGNWEYFTAAPLHIKSLGYDLHQIYRPLKNKSIDRLMKVMREQYGAYSIAKEDVGRSVISLKRNPREGQTALIIFIADQTPSKRNIHYFASFLNRPSAFFTGAERLAAKLDIPIVYMDVRCTGKGHYHGELSMLSRHPAKEPFGLITERFAEKLEQTIRQDPPYWLWSHRRWKHNIEDYPNIPRSAKL</sequence>
<dbReference type="PANTHER" id="PTHR30606:SF10">
    <property type="entry name" value="PHOSPHATIDYLINOSITOL MANNOSIDE ACYLTRANSFERASE"/>
    <property type="match status" value="1"/>
</dbReference>
<keyword evidence="4 8" id="KW-0808">Transferase</keyword>
<organism evidence="8 9">
    <name type="scientific">Porphyromonas crevioricanis</name>
    <dbReference type="NCBI Taxonomy" id="393921"/>
    <lineage>
        <taxon>Bacteria</taxon>
        <taxon>Pseudomonadati</taxon>
        <taxon>Bacteroidota</taxon>
        <taxon>Bacteroidia</taxon>
        <taxon>Bacteroidales</taxon>
        <taxon>Porphyromonadaceae</taxon>
        <taxon>Porphyromonas</taxon>
    </lineage>
</organism>
<keyword evidence="5 7" id="KW-0472">Membrane</keyword>
<dbReference type="EMBL" id="LS483447">
    <property type="protein sequence ID" value="SQH72483.1"/>
    <property type="molecule type" value="Genomic_DNA"/>
</dbReference>
<protein>
    <submittedName>
        <fullName evidence="8">Lipid A biosynthesis lauroyl acyltransferase</fullName>
        <ecNumber evidence="8">2.3.1.-</ecNumber>
    </submittedName>
</protein>
<keyword evidence="7" id="KW-1133">Transmembrane helix</keyword>
<dbReference type="GO" id="GO:0009247">
    <property type="term" value="P:glycolipid biosynthetic process"/>
    <property type="evidence" value="ECO:0007669"/>
    <property type="project" value="UniProtKB-ARBA"/>
</dbReference>
<dbReference type="RefSeq" id="WP_023939927.1">
    <property type="nucleotide sequence ID" value="NZ_LS483447.1"/>
</dbReference>
<evidence type="ECO:0000256" key="6">
    <source>
        <dbReference type="ARBA" id="ARBA00023315"/>
    </source>
</evidence>
<feature type="transmembrane region" description="Helical" evidence="7">
    <location>
        <begin position="14"/>
        <end position="38"/>
    </location>
</feature>
<dbReference type="GO" id="GO:0005886">
    <property type="term" value="C:plasma membrane"/>
    <property type="evidence" value="ECO:0007669"/>
    <property type="project" value="UniProtKB-SubCell"/>
</dbReference>
<evidence type="ECO:0000313" key="9">
    <source>
        <dbReference type="Proteomes" id="UP000249300"/>
    </source>
</evidence>
<evidence type="ECO:0000313" key="8">
    <source>
        <dbReference type="EMBL" id="SQH72483.1"/>
    </source>
</evidence>
<proteinExistence type="predicted"/>
<evidence type="ECO:0000256" key="4">
    <source>
        <dbReference type="ARBA" id="ARBA00022679"/>
    </source>
</evidence>
<dbReference type="Proteomes" id="UP000249300">
    <property type="component" value="Chromosome 1"/>
</dbReference>
<name>A0A2X4PL30_9PORP</name>
<accession>A0A2X4PL30</accession>
<evidence type="ECO:0000256" key="2">
    <source>
        <dbReference type="ARBA" id="ARBA00022475"/>
    </source>
</evidence>
<evidence type="ECO:0000256" key="3">
    <source>
        <dbReference type="ARBA" id="ARBA00022519"/>
    </source>
</evidence>
<keyword evidence="9" id="KW-1185">Reference proteome</keyword>
<dbReference type="InterPro" id="IPR004960">
    <property type="entry name" value="LipA_acyltrans"/>
</dbReference>
<keyword evidence="7" id="KW-0812">Transmembrane</keyword>
<keyword evidence="6 8" id="KW-0012">Acyltransferase</keyword>
<dbReference type="CDD" id="cd07984">
    <property type="entry name" value="LPLAT_LABLAT-like"/>
    <property type="match status" value="1"/>
</dbReference>
<dbReference type="AlphaFoldDB" id="A0A2X4PL30"/>
<evidence type="ECO:0000256" key="5">
    <source>
        <dbReference type="ARBA" id="ARBA00023136"/>
    </source>
</evidence>
<dbReference type="EC" id="2.3.1.-" evidence="8"/>
<evidence type="ECO:0000256" key="1">
    <source>
        <dbReference type="ARBA" id="ARBA00004533"/>
    </source>
</evidence>
<dbReference type="PANTHER" id="PTHR30606">
    <property type="entry name" value="LIPID A BIOSYNTHESIS LAUROYL ACYLTRANSFERASE"/>
    <property type="match status" value="1"/>
</dbReference>
<keyword evidence="2" id="KW-1003">Cell membrane</keyword>